<accession>A0AAV4SFL4</accession>
<name>A0AAV4SFL4_9ARAC</name>
<comment type="caution">
    <text evidence="1">The sequence shown here is derived from an EMBL/GenBank/DDBJ whole genome shotgun (WGS) entry which is preliminary data.</text>
</comment>
<dbReference type="Proteomes" id="UP001054837">
    <property type="component" value="Unassembled WGS sequence"/>
</dbReference>
<evidence type="ECO:0000313" key="1">
    <source>
        <dbReference type="EMBL" id="GIY31526.1"/>
    </source>
</evidence>
<keyword evidence="2" id="KW-1185">Reference proteome</keyword>
<evidence type="ECO:0000313" key="2">
    <source>
        <dbReference type="Proteomes" id="UP001054837"/>
    </source>
</evidence>
<organism evidence="1 2">
    <name type="scientific">Caerostris darwini</name>
    <dbReference type="NCBI Taxonomy" id="1538125"/>
    <lineage>
        <taxon>Eukaryota</taxon>
        <taxon>Metazoa</taxon>
        <taxon>Ecdysozoa</taxon>
        <taxon>Arthropoda</taxon>
        <taxon>Chelicerata</taxon>
        <taxon>Arachnida</taxon>
        <taxon>Araneae</taxon>
        <taxon>Araneomorphae</taxon>
        <taxon>Entelegynae</taxon>
        <taxon>Araneoidea</taxon>
        <taxon>Araneidae</taxon>
        <taxon>Caerostris</taxon>
    </lineage>
</organism>
<proteinExistence type="predicted"/>
<reference evidence="1 2" key="1">
    <citation type="submission" date="2021-06" db="EMBL/GenBank/DDBJ databases">
        <title>Caerostris darwini draft genome.</title>
        <authorList>
            <person name="Kono N."/>
            <person name="Arakawa K."/>
        </authorList>
    </citation>
    <scope>NUCLEOTIDE SEQUENCE [LARGE SCALE GENOMIC DNA]</scope>
</reference>
<protein>
    <submittedName>
        <fullName evidence="1">Uncharacterized protein</fullName>
    </submittedName>
</protein>
<sequence>MSSEEDTRGNGTGHPRSFLSEILKRKEAIVTKSSRARGREATPCPPLIHLMVCAKKQTALQLLIRRGDKKVNNWGSRAAIHLPAVPSLSSGLPSFDIKDFPVPHHGPTFKQAALEAPEGGLLV</sequence>
<dbReference type="AlphaFoldDB" id="A0AAV4SFL4"/>
<dbReference type="EMBL" id="BPLQ01007676">
    <property type="protein sequence ID" value="GIY31526.1"/>
    <property type="molecule type" value="Genomic_DNA"/>
</dbReference>
<gene>
    <name evidence="1" type="ORF">CDAR_78451</name>
</gene>